<protein>
    <recommendedName>
        <fullName evidence="2">BURP domain-containing protein</fullName>
    </recommendedName>
</protein>
<evidence type="ECO:0000256" key="1">
    <source>
        <dbReference type="SAM" id="SignalP"/>
    </source>
</evidence>
<dbReference type="PANTHER" id="PTHR31236">
    <property type="entry name" value="BURP DOMAIN PROTEIN USPL1-LIKE"/>
    <property type="match status" value="1"/>
</dbReference>
<dbReference type="Proteomes" id="UP001552299">
    <property type="component" value="Unassembled WGS sequence"/>
</dbReference>
<evidence type="ECO:0000313" key="3">
    <source>
        <dbReference type="EMBL" id="KAL0925309.1"/>
    </source>
</evidence>
<gene>
    <name evidence="3" type="ORF">M5K25_003630</name>
</gene>
<dbReference type="EMBL" id="JANQDX010000004">
    <property type="protein sequence ID" value="KAL0925309.1"/>
    <property type="molecule type" value="Genomic_DNA"/>
</dbReference>
<keyword evidence="4" id="KW-1185">Reference proteome</keyword>
<keyword evidence="1" id="KW-0732">Signal</keyword>
<dbReference type="InterPro" id="IPR004873">
    <property type="entry name" value="BURP_dom"/>
</dbReference>
<dbReference type="PANTHER" id="PTHR31236:SF2">
    <property type="entry name" value="BURP DOMAIN PROTEIN RD22"/>
    <property type="match status" value="1"/>
</dbReference>
<reference evidence="3 4" key="1">
    <citation type="journal article" date="2024" name="Plant Biotechnol. J.">
        <title>Dendrobium thyrsiflorum genome and its molecular insights into genes involved in important horticultural traits.</title>
        <authorList>
            <person name="Chen B."/>
            <person name="Wang J.Y."/>
            <person name="Zheng P.J."/>
            <person name="Li K.L."/>
            <person name="Liang Y.M."/>
            <person name="Chen X.F."/>
            <person name="Zhang C."/>
            <person name="Zhao X."/>
            <person name="He X."/>
            <person name="Zhang G.Q."/>
            <person name="Liu Z.J."/>
            <person name="Xu Q."/>
        </authorList>
    </citation>
    <scope>NUCLEOTIDE SEQUENCE [LARGE SCALE GENOMIC DNA]</scope>
    <source>
        <strain evidence="3">GZMU011</strain>
    </source>
</reference>
<evidence type="ECO:0000259" key="2">
    <source>
        <dbReference type="PROSITE" id="PS51277"/>
    </source>
</evidence>
<feature type="domain" description="BURP" evidence="2">
    <location>
        <begin position="90"/>
        <end position="307"/>
    </location>
</feature>
<dbReference type="AlphaFoldDB" id="A0ABD0VJR8"/>
<sequence length="307" mass="34352">MDFLLFAIFILMQLTSSHAAMREATSAQTYWKALLPQTPIPASIQQLLRPQKEMNSFKFERGQTFFKFFSCYKCIDNETPTHNDPIAQLFFLKDSLNLGAKMTLELTKSISMQPFLSVEMAKATPFSSTKLTEILGLFNIARGSMEAIAIQQALVECEEQPLEGEIKRCVRSMEAMAEFVKAEMGNRDVHVVETTVEGGDDNQVVPRQVYLVGSKEHINLEGEALVSCHPVPYPRAVYYCHIMANVEAYKVHLLGSNGVVVDTVAICHLDTSAWAQNYVGFKLLKVKPGTEPICHFLPRGHLIFAGL</sequence>
<dbReference type="InterPro" id="IPR044816">
    <property type="entry name" value="BURP"/>
</dbReference>
<dbReference type="SMART" id="SM01045">
    <property type="entry name" value="BURP"/>
    <property type="match status" value="1"/>
</dbReference>
<comment type="caution">
    <text evidence="3">The sequence shown here is derived from an EMBL/GenBank/DDBJ whole genome shotgun (WGS) entry which is preliminary data.</text>
</comment>
<dbReference type="Pfam" id="PF03181">
    <property type="entry name" value="BURP"/>
    <property type="match status" value="1"/>
</dbReference>
<accession>A0ABD0VJR8</accession>
<name>A0ABD0VJR8_DENTH</name>
<dbReference type="PROSITE" id="PS51277">
    <property type="entry name" value="BURP"/>
    <property type="match status" value="1"/>
</dbReference>
<organism evidence="3 4">
    <name type="scientific">Dendrobium thyrsiflorum</name>
    <name type="common">Pinecone-like raceme dendrobium</name>
    <name type="synonym">Orchid</name>
    <dbReference type="NCBI Taxonomy" id="117978"/>
    <lineage>
        <taxon>Eukaryota</taxon>
        <taxon>Viridiplantae</taxon>
        <taxon>Streptophyta</taxon>
        <taxon>Embryophyta</taxon>
        <taxon>Tracheophyta</taxon>
        <taxon>Spermatophyta</taxon>
        <taxon>Magnoliopsida</taxon>
        <taxon>Liliopsida</taxon>
        <taxon>Asparagales</taxon>
        <taxon>Orchidaceae</taxon>
        <taxon>Epidendroideae</taxon>
        <taxon>Malaxideae</taxon>
        <taxon>Dendrobiinae</taxon>
        <taxon>Dendrobium</taxon>
    </lineage>
</organism>
<evidence type="ECO:0000313" key="4">
    <source>
        <dbReference type="Proteomes" id="UP001552299"/>
    </source>
</evidence>
<feature type="chain" id="PRO_5044763518" description="BURP domain-containing protein" evidence="1">
    <location>
        <begin position="20"/>
        <end position="307"/>
    </location>
</feature>
<proteinExistence type="predicted"/>
<feature type="signal peptide" evidence="1">
    <location>
        <begin position="1"/>
        <end position="19"/>
    </location>
</feature>